<name>A0A8J7GQA6_9ACTN</name>
<dbReference type="HAMAP" id="MF_02065">
    <property type="entry name" value="MltG"/>
    <property type="match status" value="1"/>
</dbReference>
<protein>
    <recommendedName>
        <fullName evidence="7">Endolytic murein transglycosylase</fullName>
        <ecNumber evidence="7">4.2.2.29</ecNumber>
    </recommendedName>
    <alternativeName>
        <fullName evidence="7">Peptidoglycan lytic transglycosylase</fullName>
    </alternativeName>
    <alternativeName>
        <fullName evidence="7">Peptidoglycan polymerization terminase</fullName>
    </alternativeName>
</protein>
<feature type="site" description="Important for catalytic activity" evidence="7">
    <location>
        <position position="258"/>
    </location>
</feature>
<organism evidence="9 10">
    <name type="scientific">Longispora fulva</name>
    <dbReference type="NCBI Taxonomy" id="619741"/>
    <lineage>
        <taxon>Bacteria</taxon>
        <taxon>Bacillati</taxon>
        <taxon>Actinomycetota</taxon>
        <taxon>Actinomycetes</taxon>
        <taxon>Micromonosporales</taxon>
        <taxon>Micromonosporaceae</taxon>
        <taxon>Longispora</taxon>
    </lineage>
</organism>
<dbReference type="AlphaFoldDB" id="A0A8J7GQA6"/>
<keyword evidence="3 7" id="KW-1133">Transmembrane helix</keyword>
<dbReference type="RefSeq" id="WP_197008176.1">
    <property type="nucleotide sequence ID" value="NZ_BONS01000013.1"/>
</dbReference>
<keyword evidence="5 7" id="KW-0456">Lyase</keyword>
<comment type="function">
    <text evidence="7">Functions as a peptidoglycan terminase that cleaves nascent peptidoglycan strands endolytically to terminate their elongation.</text>
</comment>
<dbReference type="GO" id="GO:0008932">
    <property type="term" value="F:lytic endotransglycosylase activity"/>
    <property type="evidence" value="ECO:0007669"/>
    <property type="project" value="UniProtKB-UniRule"/>
</dbReference>
<comment type="caution">
    <text evidence="9">The sequence shown here is derived from an EMBL/GenBank/DDBJ whole genome shotgun (WGS) entry which is preliminary data.</text>
</comment>
<evidence type="ECO:0000256" key="4">
    <source>
        <dbReference type="ARBA" id="ARBA00023136"/>
    </source>
</evidence>
<evidence type="ECO:0000256" key="1">
    <source>
        <dbReference type="ARBA" id="ARBA00022475"/>
    </source>
</evidence>
<keyword evidence="2 7" id="KW-0812">Transmembrane</keyword>
<dbReference type="GO" id="GO:0005886">
    <property type="term" value="C:plasma membrane"/>
    <property type="evidence" value="ECO:0007669"/>
    <property type="project" value="UniProtKB-SubCell"/>
</dbReference>
<evidence type="ECO:0000313" key="9">
    <source>
        <dbReference type="EMBL" id="MBG6141805.1"/>
    </source>
</evidence>
<dbReference type="EC" id="4.2.2.29" evidence="7"/>
<sequence>MMDELGLYEDVDPGRHRRRKKKRGRSGLALVLVVVILGVLGAGAWWGANKIGDMLTTPDYATGGTTETTVQVKPRQTVADIANTLYHADVVKSAKAFVEAAGENPKGTAFQPGTYKVHKQMRAKDAVTALLDLNNKITTKVTLREGLTYKGTFAELEKVTKIPAAEFEAAAKDPVALGVPDFWFKRGDGKPVEKSIEGFLFPDTYEFEPGFTATSILERLVARFNEEMESSGFITKAEKERQISPFEALIVASLAQVEAGNADDLGKVARVAYNRAYKKNMPLEFDVTANYWLIKQNKPSKSSSDLTPAELDDPKNPYNVKSVRGLPAGPISNPGAAALKGSIDPPVGDWVYFVAVDKQGHSAFAVTLAEHDANRRKACQAGVLTGDACR</sequence>
<reference evidence="9" key="1">
    <citation type="submission" date="2020-11" db="EMBL/GenBank/DDBJ databases">
        <title>Sequencing the genomes of 1000 actinobacteria strains.</title>
        <authorList>
            <person name="Klenk H.-P."/>
        </authorList>
    </citation>
    <scope>NUCLEOTIDE SEQUENCE</scope>
    <source>
        <strain evidence="9">DSM 45356</strain>
    </source>
</reference>
<gene>
    <name evidence="7" type="primary">mltG</name>
    <name evidence="9" type="ORF">IW245_007999</name>
</gene>
<evidence type="ECO:0000313" key="10">
    <source>
        <dbReference type="Proteomes" id="UP000622552"/>
    </source>
</evidence>
<comment type="subcellular location">
    <subcellularLocation>
        <location evidence="7">Cell membrane</location>
        <topology evidence="7">Single-pass membrane protein</topology>
    </subcellularLocation>
</comment>
<comment type="catalytic activity">
    <reaction evidence="7">
        <text>a peptidoglycan chain = a peptidoglycan chain with N-acetyl-1,6-anhydromuramyl-[peptide] at the reducing end + a peptidoglycan chain with N-acetylglucosamine at the non-reducing end.</text>
        <dbReference type="EC" id="4.2.2.29"/>
    </reaction>
</comment>
<evidence type="ECO:0000256" key="5">
    <source>
        <dbReference type="ARBA" id="ARBA00023239"/>
    </source>
</evidence>
<keyword evidence="10" id="KW-1185">Reference proteome</keyword>
<dbReference type="PANTHER" id="PTHR30518">
    <property type="entry name" value="ENDOLYTIC MUREIN TRANSGLYCOSYLASE"/>
    <property type="match status" value="1"/>
</dbReference>
<keyword evidence="4 7" id="KW-0472">Membrane</keyword>
<dbReference type="GO" id="GO:0071555">
    <property type="term" value="P:cell wall organization"/>
    <property type="evidence" value="ECO:0007669"/>
    <property type="project" value="UniProtKB-KW"/>
</dbReference>
<dbReference type="GO" id="GO:0009252">
    <property type="term" value="P:peptidoglycan biosynthetic process"/>
    <property type="evidence" value="ECO:0007669"/>
    <property type="project" value="UniProtKB-UniRule"/>
</dbReference>
<dbReference type="Gene3D" id="3.30.1490.480">
    <property type="entry name" value="Endolytic murein transglycosylase"/>
    <property type="match status" value="1"/>
</dbReference>
<feature type="transmembrane region" description="Helical" evidence="7">
    <location>
        <begin position="27"/>
        <end position="48"/>
    </location>
</feature>
<dbReference type="NCBIfam" id="TIGR00247">
    <property type="entry name" value="endolytic transglycosylase MltG"/>
    <property type="match status" value="1"/>
</dbReference>
<evidence type="ECO:0000256" key="6">
    <source>
        <dbReference type="ARBA" id="ARBA00023316"/>
    </source>
</evidence>
<dbReference type="PANTHER" id="PTHR30518:SF2">
    <property type="entry name" value="ENDOLYTIC MUREIN TRANSGLYCOSYLASE"/>
    <property type="match status" value="1"/>
</dbReference>
<dbReference type="EMBL" id="JADOUF010000001">
    <property type="protein sequence ID" value="MBG6141805.1"/>
    <property type="molecule type" value="Genomic_DNA"/>
</dbReference>
<keyword evidence="1 7" id="KW-1003">Cell membrane</keyword>
<evidence type="ECO:0000256" key="7">
    <source>
        <dbReference type="HAMAP-Rule" id="MF_02065"/>
    </source>
</evidence>
<dbReference type="Proteomes" id="UP000622552">
    <property type="component" value="Unassembled WGS sequence"/>
</dbReference>
<accession>A0A8J7GQA6</accession>
<feature type="region of interest" description="Disordered" evidence="8">
    <location>
        <begin position="299"/>
        <end position="318"/>
    </location>
</feature>
<evidence type="ECO:0000256" key="3">
    <source>
        <dbReference type="ARBA" id="ARBA00022989"/>
    </source>
</evidence>
<proteinExistence type="inferred from homology"/>
<evidence type="ECO:0000256" key="2">
    <source>
        <dbReference type="ARBA" id="ARBA00022692"/>
    </source>
</evidence>
<comment type="similarity">
    <text evidence="7">Belongs to the transglycosylase MltG family.</text>
</comment>
<dbReference type="Pfam" id="PF02618">
    <property type="entry name" value="YceG"/>
    <property type="match status" value="1"/>
</dbReference>
<dbReference type="InterPro" id="IPR003770">
    <property type="entry name" value="MLTG-like"/>
</dbReference>
<evidence type="ECO:0000256" key="8">
    <source>
        <dbReference type="SAM" id="MobiDB-lite"/>
    </source>
</evidence>
<keyword evidence="6 7" id="KW-0961">Cell wall biogenesis/degradation</keyword>